<dbReference type="AlphaFoldDB" id="A0A316EBJ5"/>
<comment type="caution">
    <text evidence="1">The sequence shown here is derived from an EMBL/GenBank/DDBJ whole genome shotgun (WGS) entry which is preliminary data.</text>
</comment>
<dbReference type="InterPro" id="IPR019292">
    <property type="entry name" value="McrC"/>
</dbReference>
<dbReference type="PANTHER" id="PTHR38733">
    <property type="entry name" value="PROTEIN MCRC"/>
    <property type="match status" value="1"/>
</dbReference>
<dbReference type="PANTHER" id="PTHR38733:SF1">
    <property type="entry name" value="TYPE IV METHYL-DIRECTED RESTRICTION ENZYME ECOKMCRBC"/>
    <property type="match status" value="1"/>
</dbReference>
<sequence length="422" mass="48981">MIKASEHITVFEHETIRFDKGEKRITRELYEALQLYYGKGVPYFRLCYNGIQFCEYVGVIQVGKTVIEILPKADKNPNLGQDEQKWRDVLIGMLRVIGVFDIHSTSNSHLNIKSNTILDLYFELFLKEVEFLVHSGLVKQYRKKQGNLTALKGSLQFGKHIQHNLVHKENFYVSHNTYDVDHLLHFILYKTICLIKQINTNVSLQSRIGSLLLNFPEMPDVKVTESTFDKLVFNRKTQKYQNAVEIAKLLLLKYHPDISKGQNNVLALMFDMNVLWERFVYVSLRKVIGRENTITSQTTKSFWKPQNGNYSSIRPDIVINYDSEQCVVLDTKWKNLGGTKPSPDDLRQMYVYHEYFKAKKVALVYPSNMFNSIGGVFSRLNDKETFEKSCSVIGVGVGDNITIWQEEIAKYIKNWMDDKSNN</sequence>
<dbReference type="Pfam" id="PF10117">
    <property type="entry name" value="McrBC"/>
    <property type="match status" value="1"/>
</dbReference>
<dbReference type="EMBL" id="QGGO01000004">
    <property type="protein sequence ID" value="PWK28217.1"/>
    <property type="molecule type" value="Genomic_DNA"/>
</dbReference>
<evidence type="ECO:0000313" key="1">
    <source>
        <dbReference type="EMBL" id="PWK28217.1"/>
    </source>
</evidence>
<dbReference type="Proteomes" id="UP000245489">
    <property type="component" value="Unassembled WGS sequence"/>
</dbReference>
<dbReference type="RefSeq" id="WP_109741775.1">
    <property type="nucleotide sequence ID" value="NZ_QGGO01000004.1"/>
</dbReference>
<name>A0A316EBJ5_9BACT</name>
<accession>A0A316EBJ5</accession>
<keyword evidence="2" id="KW-1185">Reference proteome</keyword>
<reference evidence="1 2" key="1">
    <citation type="submission" date="2018-05" db="EMBL/GenBank/DDBJ databases">
        <title>Genomic Encyclopedia of Archaeal and Bacterial Type Strains, Phase II (KMG-II): from individual species to whole genera.</title>
        <authorList>
            <person name="Goeker M."/>
        </authorList>
    </citation>
    <scope>NUCLEOTIDE SEQUENCE [LARGE SCALE GENOMIC DNA]</scope>
    <source>
        <strain evidence="1 2">DSM 22214</strain>
    </source>
</reference>
<protein>
    <submittedName>
        <fullName evidence="1">5-methylcytosine-specific restriction enzyme subunit McrC</fullName>
    </submittedName>
</protein>
<gene>
    <name evidence="1" type="ORF">LV89_00998</name>
</gene>
<dbReference type="OrthoDB" id="307209at2"/>
<proteinExistence type="predicted"/>
<organism evidence="1 2">
    <name type="scientific">Arcicella aurantiaca</name>
    <dbReference type="NCBI Taxonomy" id="591202"/>
    <lineage>
        <taxon>Bacteria</taxon>
        <taxon>Pseudomonadati</taxon>
        <taxon>Bacteroidota</taxon>
        <taxon>Cytophagia</taxon>
        <taxon>Cytophagales</taxon>
        <taxon>Flectobacillaceae</taxon>
        <taxon>Arcicella</taxon>
    </lineage>
</organism>
<evidence type="ECO:0000313" key="2">
    <source>
        <dbReference type="Proteomes" id="UP000245489"/>
    </source>
</evidence>